<sequence length="120" mass="13696">MSAIALAQRLKVALLLQKLWLKHGMQKPKQKYDPVHLHQDASPLKRLGLQPEDLLSALNSFNTVVDISEQDLEWPYHHTQLNAYQRKSGEIRCRDIISRDLITRGAQQRRSLCMAAAAQA</sequence>
<reference evidence="2" key="1">
    <citation type="journal article" date="2019" name="Int. J. Syst. Evol. Microbiol.">
        <title>The Global Catalogue of Microorganisms (GCM) 10K type strain sequencing project: providing services to taxonomists for standard genome sequencing and annotation.</title>
        <authorList>
            <consortium name="The Broad Institute Genomics Platform"/>
            <consortium name="The Broad Institute Genome Sequencing Center for Infectious Disease"/>
            <person name="Wu L."/>
            <person name="Ma J."/>
        </authorList>
    </citation>
    <scope>NUCLEOTIDE SEQUENCE [LARGE SCALE GENOMIC DNA]</scope>
    <source>
        <strain evidence="2">CGMCC 1.7003</strain>
    </source>
</reference>
<evidence type="ECO:0000313" key="2">
    <source>
        <dbReference type="Proteomes" id="UP000659697"/>
    </source>
</evidence>
<accession>A0ABQ3LB19</accession>
<comment type="caution">
    <text evidence="1">The sequence shown here is derived from an EMBL/GenBank/DDBJ whole genome shotgun (WGS) entry which is preliminary data.</text>
</comment>
<organism evidence="1 2">
    <name type="scientific">Alishewanella longhuensis</name>
    <dbReference type="NCBI Taxonomy" id="1091037"/>
    <lineage>
        <taxon>Bacteria</taxon>
        <taxon>Pseudomonadati</taxon>
        <taxon>Pseudomonadota</taxon>
        <taxon>Gammaproteobacteria</taxon>
        <taxon>Alteromonadales</taxon>
        <taxon>Alteromonadaceae</taxon>
        <taxon>Alishewanella</taxon>
    </lineage>
</organism>
<evidence type="ECO:0000313" key="1">
    <source>
        <dbReference type="EMBL" id="GHG77642.1"/>
    </source>
</evidence>
<dbReference type="Proteomes" id="UP000659697">
    <property type="component" value="Unassembled WGS sequence"/>
</dbReference>
<protein>
    <submittedName>
        <fullName evidence="1">Uncharacterized protein</fullName>
    </submittedName>
</protein>
<keyword evidence="2" id="KW-1185">Reference proteome</keyword>
<name>A0ABQ3LB19_9ALTE</name>
<gene>
    <name evidence="1" type="ORF">GCM10010919_33420</name>
</gene>
<dbReference type="EMBL" id="BNAO01000012">
    <property type="protein sequence ID" value="GHG77642.1"/>
    <property type="molecule type" value="Genomic_DNA"/>
</dbReference>
<proteinExistence type="predicted"/>